<dbReference type="Proteomes" id="UP000769528">
    <property type="component" value="Unassembled WGS sequence"/>
</dbReference>
<name>A0A9P8PQ59_9ASCO</name>
<evidence type="ECO:0000259" key="4">
    <source>
        <dbReference type="PROSITE" id="PS51517"/>
    </source>
</evidence>
<reference evidence="5" key="1">
    <citation type="journal article" date="2021" name="Open Biol.">
        <title>Shared evolutionary footprints suggest mitochondrial oxidative damage underlies multiple complex I losses in fungi.</title>
        <authorList>
            <person name="Schikora-Tamarit M.A."/>
            <person name="Marcet-Houben M."/>
            <person name="Nosek J."/>
            <person name="Gabaldon T."/>
        </authorList>
    </citation>
    <scope>NUCLEOTIDE SEQUENCE</scope>
    <source>
        <strain evidence="5">CBS6341</strain>
    </source>
</reference>
<dbReference type="InterPro" id="IPR037141">
    <property type="entry name" value="NDT80_DNA-bd_dom_sf"/>
</dbReference>
<keyword evidence="1 2" id="KW-0238">DNA-binding</keyword>
<feature type="region of interest" description="Disordered" evidence="3">
    <location>
        <begin position="404"/>
        <end position="434"/>
    </location>
</feature>
<dbReference type="AlphaFoldDB" id="A0A9P8PQ59"/>
<gene>
    <name evidence="5" type="ORF">WICMUC_002188</name>
</gene>
<organism evidence="5 6">
    <name type="scientific">Wickerhamomyces mucosus</name>
    <dbReference type="NCBI Taxonomy" id="1378264"/>
    <lineage>
        <taxon>Eukaryota</taxon>
        <taxon>Fungi</taxon>
        <taxon>Dikarya</taxon>
        <taxon>Ascomycota</taxon>
        <taxon>Saccharomycotina</taxon>
        <taxon>Saccharomycetes</taxon>
        <taxon>Phaffomycetales</taxon>
        <taxon>Wickerhamomycetaceae</taxon>
        <taxon>Wickerhamomyces</taxon>
    </lineage>
</organism>
<evidence type="ECO:0000313" key="6">
    <source>
        <dbReference type="Proteomes" id="UP000769528"/>
    </source>
</evidence>
<evidence type="ECO:0000256" key="1">
    <source>
        <dbReference type="ARBA" id="ARBA00023125"/>
    </source>
</evidence>
<dbReference type="InterPro" id="IPR024061">
    <property type="entry name" value="NDT80_DNA-bd_dom"/>
</dbReference>
<keyword evidence="6" id="KW-1185">Reference proteome</keyword>
<comment type="caution">
    <text evidence="5">The sequence shown here is derived from an EMBL/GenBank/DDBJ whole genome shotgun (WGS) entry which is preliminary data.</text>
</comment>
<dbReference type="Pfam" id="PF05224">
    <property type="entry name" value="NDT80_PhoG"/>
    <property type="match status" value="1"/>
</dbReference>
<reference evidence="5" key="2">
    <citation type="submission" date="2021-01" db="EMBL/GenBank/DDBJ databases">
        <authorList>
            <person name="Schikora-Tamarit M.A."/>
        </authorList>
    </citation>
    <scope>NUCLEOTIDE SEQUENCE</scope>
    <source>
        <strain evidence="5">CBS6341</strain>
    </source>
</reference>
<feature type="compositionally biased region" description="Basic and acidic residues" evidence="3">
    <location>
        <begin position="330"/>
        <end position="343"/>
    </location>
</feature>
<feature type="compositionally biased region" description="Basic and acidic residues" evidence="3">
    <location>
        <begin position="423"/>
        <end position="434"/>
    </location>
</feature>
<dbReference type="OrthoDB" id="2288358at2759"/>
<sequence length="641" mass="73428">MRLAPGRLPSTAKFSKSKANPSKKIKCVSVPFSENLSCTVSTSSLKRKIAPRSSLQFKVGPQFSPTVFTQKIIDSMGREVLPVLCPRIDRGFELIDNEWIGYKRNYFTLVSSFYFENLSFEEFSKEDYYLFNPSINQLIRVKYFAIKLVSKCADNDILTHINLIQHTAKRDKGPQFQPPTHPVVPSELPDHDIIRESANVRNIGKIHKLDSIFYFDREEKSDFNLNIRGLRDYPHDKIFKVARYERVQFASSINYKKPSLNNKRFKLFVELVGFTENDEYISLAYTETPPLIVRGRSPSNYIHSQPNSKVQTQRSAKRSKRISMSQTPNKNDDRGDIESKTEVSEVIPIAPELDPSLCGLEKTNIDNHVEDDKASELKTTFPPGFSFDDVDTYEILLSANKQLDNKMNAGSGNPKKRGRKPKSKAEKQNQIPEEKILRPAIPKNYKVTNGILEKKVDLSIRNRYSNSKMEKCISNPSTEYNEGLYINSESKENLNELGYCTPLWPPFEPKNSFGRMFNDENIENQSFIYPESDILFRDIEMKLYDNPSFSKSPNPELSSFPFIEAKSFTNSINSNRSADNICAYSLDESRPYDNDLLIVKNRAETLEKANYNLDLERAAFYAKPSDVLDFNDDGPSFIAVD</sequence>
<feature type="region of interest" description="Disordered" evidence="3">
    <location>
        <begin position="296"/>
        <end position="348"/>
    </location>
</feature>
<evidence type="ECO:0000256" key="3">
    <source>
        <dbReference type="SAM" id="MobiDB-lite"/>
    </source>
</evidence>
<feature type="DNA-binding region" description="NDT80" evidence="2">
    <location>
        <begin position="19"/>
        <end position="305"/>
    </location>
</feature>
<dbReference type="PANTHER" id="PTHR35144">
    <property type="entry name" value="MEIOSIS-SPECIFIC TRANSCRIPTION FACTOR NDT80"/>
    <property type="match status" value="1"/>
</dbReference>
<protein>
    <recommendedName>
        <fullName evidence="4">NDT80 domain-containing protein</fullName>
    </recommendedName>
</protein>
<accession>A0A9P8PQ59</accession>
<dbReference type="EMBL" id="JAEUBF010000677">
    <property type="protein sequence ID" value="KAH3676166.1"/>
    <property type="molecule type" value="Genomic_DNA"/>
</dbReference>
<evidence type="ECO:0000313" key="5">
    <source>
        <dbReference type="EMBL" id="KAH3676166.1"/>
    </source>
</evidence>
<dbReference type="Gene3D" id="2.60.40.1390">
    <property type="entry name" value="NDT80 DNA-binding domain"/>
    <property type="match status" value="1"/>
</dbReference>
<dbReference type="PANTHER" id="PTHR35144:SF2">
    <property type="entry name" value="MEIOSIS-SPECIFIC TRANSCRIPTION FACTOR NDT80"/>
    <property type="match status" value="1"/>
</dbReference>
<dbReference type="SUPFAM" id="SSF49417">
    <property type="entry name" value="p53-like transcription factors"/>
    <property type="match status" value="1"/>
</dbReference>
<dbReference type="InterPro" id="IPR008967">
    <property type="entry name" value="p53-like_TF_DNA-bd_sf"/>
</dbReference>
<feature type="domain" description="NDT80" evidence="4">
    <location>
        <begin position="19"/>
        <end position="305"/>
    </location>
</feature>
<proteinExistence type="predicted"/>
<dbReference type="GO" id="GO:0045944">
    <property type="term" value="P:positive regulation of transcription by RNA polymerase II"/>
    <property type="evidence" value="ECO:0007669"/>
    <property type="project" value="TreeGrafter"/>
</dbReference>
<feature type="compositionally biased region" description="Polar residues" evidence="3">
    <location>
        <begin position="297"/>
        <end position="314"/>
    </location>
</feature>
<dbReference type="GO" id="GO:0051321">
    <property type="term" value="P:meiotic cell cycle"/>
    <property type="evidence" value="ECO:0007669"/>
    <property type="project" value="TreeGrafter"/>
</dbReference>
<evidence type="ECO:0000256" key="2">
    <source>
        <dbReference type="PROSITE-ProRule" id="PRU00850"/>
    </source>
</evidence>
<dbReference type="GO" id="GO:0000228">
    <property type="term" value="C:nuclear chromosome"/>
    <property type="evidence" value="ECO:0007669"/>
    <property type="project" value="TreeGrafter"/>
</dbReference>
<dbReference type="PROSITE" id="PS51517">
    <property type="entry name" value="NDT80"/>
    <property type="match status" value="1"/>
</dbReference>
<dbReference type="GO" id="GO:0003700">
    <property type="term" value="F:DNA-binding transcription factor activity"/>
    <property type="evidence" value="ECO:0007669"/>
    <property type="project" value="UniProtKB-UniRule"/>
</dbReference>
<dbReference type="InterPro" id="IPR052605">
    <property type="entry name" value="Fungal_trans_regulator"/>
</dbReference>
<dbReference type="GO" id="GO:0003677">
    <property type="term" value="F:DNA binding"/>
    <property type="evidence" value="ECO:0007669"/>
    <property type="project" value="UniProtKB-KW"/>
</dbReference>